<gene>
    <name evidence="1" type="ORF">POBO1169_LOCUS10111</name>
</gene>
<dbReference type="SUPFAM" id="SSF48452">
    <property type="entry name" value="TPR-like"/>
    <property type="match status" value="1"/>
</dbReference>
<evidence type="ECO:0000313" key="1">
    <source>
        <dbReference type="EMBL" id="CAD8669679.1"/>
    </source>
</evidence>
<accession>A0A7S0R804</accession>
<dbReference type="Gene3D" id="1.25.40.10">
    <property type="entry name" value="Tetratricopeptide repeat domain"/>
    <property type="match status" value="1"/>
</dbReference>
<proteinExistence type="predicted"/>
<name>A0A7S0R804_9CHLO</name>
<dbReference type="InterPro" id="IPR053248">
    <property type="entry name" value="Zinc_finger_MYND_domain"/>
</dbReference>
<organism evidence="1">
    <name type="scientific">Pyramimonas obovata</name>
    <dbReference type="NCBI Taxonomy" id="1411642"/>
    <lineage>
        <taxon>Eukaryota</taxon>
        <taxon>Viridiplantae</taxon>
        <taxon>Chlorophyta</taxon>
        <taxon>Pyramimonadophyceae</taxon>
        <taxon>Pyramimonadales</taxon>
        <taxon>Pyramimonadaceae</taxon>
        <taxon>Pyramimonas</taxon>
        <taxon>Pyramimonas incertae sedis</taxon>
    </lineage>
</organism>
<dbReference type="AlphaFoldDB" id="A0A7S0R804"/>
<reference evidence="1" key="1">
    <citation type="submission" date="2021-01" db="EMBL/GenBank/DDBJ databases">
        <authorList>
            <person name="Corre E."/>
            <person name="Pelletier E."/>
            <person name="Niang G."/>
            <person name="Scheremetjew M."/>
            <person name="Finn R."/>
            <person name="Kale V."/>
            <person name="Holt S."/>
            <person name="Cochrane G."/>
            <person name="Meng A."/>
            <person name="Brown T."/>
            <person name="Cohen L."/>
        </authorList>
    </citation>
    <scope>NUCLEOTIDE SEQUENCE</scope>
    <source>
        <strain evidence="1">CCMP722</strain>
    </source>
</reference>
<sequence>MGELPYTVFSLGEVQLHQLHTSQGKLFVMTEVAQQLFHEQPTTFAKELRAGRYHKVQSHSRDVIHTAHVLGLPPELGNNGITLLTTDVVETLLTDRRRVELVQPFRLALLKLASQESARLMAAGEYELALPVALDAVKQGQALFRPAPALQLFPLYLLAAQANLGLKRAKQCEDFLGLASWLALKEPEATTNVMRSQLSRLFGQLYALQGQHEEALQAFAEDVFYCAQEYGPEDARTSLGYYNLSKVFQSRGQMAKSLACNDMVMHIWSSTLKSLVLGLEPETTVKIQHRSLPLGRTQLLEVVAMLQDIVSLRTQALGPSDKSVGDGHFTSSLALAHIGETMRAREQLDAAISVTRDSDEQRVKLNQMALENLKRSEAQYEDAPQ</sequence>
<dbReference type="PANTHER" id="PTHR46533">
    <property type="entry name" value="ZINC FINGER MYND DOMAIN-CONTAINING PROTEIN 12"/>
    <property type="match status" value="1"/>
</dbReference>
<dbReference type="PANTHER" id="PTHR46533:SF1">
    <property type="entry name" value="ZINC FINGER MYND DOMAIN-CONTAINING PROTEIN 12"/>
    <property type="match status" value="1"/>
</dbReference>
<protein>
    <submittedName>
        <fullName evidence="1">Uncharacterized protein</fullName>
    </submittedName>
</protein>
<dbReference type="EMBL" id="HBFA01019756">
    <property type="protein sequence ID" value="CAD8669679.1"/>
    <property type="molecule type" value="Transcribed_RNA"/>
</dbReference>
<dbReference type="InterPro" id="IPR011990">
    <property type="entry name" value="TPR-like_helical_dom_sf"/>
</dbReference>